<name>A0ACC0UK30_9AGAM</name>
<accession>A0ACC0UK30</accession>
<evidence type="ECO:0000313" key="1">
    <source>
        <dbReference type="EMBL" id="KAI9512008.1"/>
    </source>
</evidence>
<sequence>MLKTAAAKLAHNSTIPALAGNKALRPLQDLITSEKAIITSLVQLSLRFSRASEALRIWGQGEGEDLSDVLTASNKLLLEFSAALTKFADHEQSIREHMKEIRTQEEVLEALRTRRRGVVSKADSAERKLSKMDPGHKDMPTQTALLERLRDTIRGFDSEIMTGEANLGDLKRTTTMTWMALKFGGLEECCRKGLIVAEVGKLIMVELPQEPTEPGLARPFYAGNARTVAHVADALRALQEVSMDSPTSSDRMQFSPDVNRQGGHLTATSALPEDEYAANVGARFPGNGNESLQYRGRYVSDAPRPSFERSDLARPPADEHGAFLPQSDLYRFHSLNTRQRTSPPNLSIRSRDGPQQNGPPASSGGRFATFPVKGKREDPVVSAEPPAGSMPSSDVERVPPEGNSDDVAPMYHAFEGHRTPPPGPPRGAAPPAIPHANIYGGYDPDSEPSFVPSNISDKEDDTQLPYMGSPERKVPLGSRPLPMPRPRAHFDLDAESVEEPNEPAPPSTELDPFRDEQDPLASNQGESISRDRTPTLPSIEDTDDEQALNAAAAREVSREMDSLMYQPPTVMPRDPSPEPSSPPPLSIPPITNSAPRSSSDSVTHQSSPITSGRGRGSGSPIAPPPRNSVEHPPPTNVPSSPRVASAPSSSPTQQARLPPPTMSVVRSPSPSLSGLNSPPLRSPPEIPPSPTSASPQRSLPQSTAKPLPPGKTPPFPRQGAGMISVAAFRRPAPRTGSEPVPSAQDVSPLSIRKKDLRTASYVPQMGGTPNSKSPLQSPELGASLSHVQHQDDEFDYISAYYSSGGDDIASPPSLDQSRSFSNGLR</sequence>
<organism evidence="1 2">
    <name type="scientific">Russula earlei</name>
    <dbReference type="NCBI Taxonomy" id="71964"/>
    <lineage>
        <taxon>Eukaryota</taxon>
        <taxon>Fungi</taxon>
        <taxon>Dikarya</taxon>
        <taxon>Basidiomycota</taxon>
        <taxon>Agaricomycotina</taxon>
        <taxon>Agaricomycetes</taxon>
        <taxon>Russulales</taxon>
        <taxon>Russulaceae</taxon>
        <taxon>Russula</taxon>
    </lineage>
</organism>
<keyword evidence="2" id="KW-1185">Reference proteome</keyword>
<protein>
    <submittedName>
        <fullName evidence="1">Eisosome component PIL1-domain-containing protein</fullName>
    </submittedName>
</protein>
<gene>
    <name evidence="1" type="ORF">F5148DRAFT_1166845</name>
</gene>
<dbReference type="EMBL" id="JAGFNK010000014">
    <property type="protein sequence ID" value="KAI9512008.1"/>
    <property type="molecule type" value="Genomic_DNA"/>
</dbReference>
<proteinExistence type="predicted"/>
<comment type="caution">
    <text evidence="1">The sequence shown here is derived from an EMBL/GenBank/DDBJ whole genome shotgun (WGS) entry which is preliminary data.</text>
</comment>
<reference evidence="1" key="1">
    <citation type="submission" date="2021-03" db="EMBL/GenBank/DDBJ databases">
        <title>Evolutionary priming and transition to the ectomycorrhizal habit in an iconic lineage of mushroom-forming fungi: is preadaptation a requirement?</title>
        <authorList>
            <consortium name="DOE Joint Genome Institute"/>
            <person name="Looney B.P."/>
            <person name="Miyauchi S."/>
            <person name="Morin E."/>
            <person name="Drula E."/>
            <person name="Courty P.E."/>
            <person name="Chicoki N."/>
            <person name="Fauchery L."/>
            <person name="Kohler A."/>
            <person name="Kuo A."/>
            <person name="LaButti K."/>
            <person name="Pangilinan J."/>
            <person name="Lipzen A."/>
            <person name="Riley R."/>
            <person name="Andreopoulos W."/>
            <person name="He G."/>
            <person name="Johnson J."/>
            <person name="Barry K.W."/>
            <person name="Grigoriev I.V."/>
            <person name="Nagy L."/>
            <person name="Hibbett D."/>
            <person name="Henrissat B."/>
            <person name="Matheny P.B."/>
            <person name="Labbe J."/>
            <person name="Martin A.F."/>
        </authorList>
    </citation>
    <scope>NUCLEOTIDE SEQUENCE</scope>
    <source>
        <strain evidence="1">BPL698</strain>
    </source>
</reference>
<dbReference type="Proteomes" id="UP001207468">
    <property type="component" value="Unassembled WGS sequence"/>
</dbReference>
<evidence type="ECO:0000313" key="2">
    <source>
        <dbReference type="Proteomes" id="UP001207468"/>
    </source>
</evidence>